<name>A0ABW3SW80_9BACT</name>
<dbReference type="RefSeq" id="WP_377533213.1">
    <property type="nucleotide sequence ID" value="NZ_JBHTLD010000521.1"/>
</dbReference>
<accession>A0ABW3SW80</accession>
<gene>
    <name evidence="1" type="ORF">ACFQ2O_22270</name>
</gene>
<evidence type="ECO:0000313" key="1">
    <source>
        <dbReference type="EMBL" id="MFD1188913.1"/>
    </source>
</evidence>
<comment type="caution">
    <text evidence="1">The sequence shown here is derived from an EMBL/GenBank/DDBJ whole genome shotgun (WGS) entry which is preliminary data.</text>
</comment>
<organism evidence="1 2">
    <name type="scientific">Pontibacter rugosus</name>
    <dbReference type="NCBI Taxonomy" id="1745966"/>
    <lineage>
        <taxon>Bacteria</taxon>
        <taxon>Pseudomonadati</taxon>
        <taxon>Bacteroidota</taxon>
        <taxon>Cytophagia</taxon>
        <taxon>Cytophagales</taxon>
        <taxon>Hymenobacteraceae</taxon>
        <taxon>Pontibacter</taxon>
    </lineage>
</organism>
<protein>
    <submittedName>
        <fullName evidence="1">Uncharacterized protein</fullName>
    </submittedName>
</protein>
<reference evidence="2" key="1">
    <citation type="journal article" date="2019" name="Int. J. Syst. Evol. Microbiol.">
        <title>The Global Catalogue of Microorganisms (GCM) 10K type strain sequencing project: providing services to taxonomists for standard genome sequencing and annotation.</title>
        <authorList>
            <consortium name="The Broad Institute Genomics Platform"/>
            <consortium name="The Broad Institute Genome Sequencing Center for Infectious Disease"/>
            <person name="Wu L."/>
            <person name="Ma J."/>
        </authorList>
    </citation>
    <scope>NUCLEOTIDE SEQUENCE [LARGE SCALE GENOMIC DNA]</scope>
    <source>
        <strain evidence="2">JCM 31319</strain>
    </source>
</reference>
<dbReference type="Proteomes" id="UP001597094">
    <property type="component" value="Unassembled WGS sequence"/>
</dbReference>
<feature type="non-terminal residue" evidence="1">
    <location>
        <position position="1"/>
    </location>
</feature>
<proteinExistence type="predicted"/>
<sequence length="163" mass="18826">IVPHNYKVRIQFNSSDNVDLMVYEKLNDSSKLELLFRKWDLDLSDYVEVPQTEYESKYHGKTNSLDLVKKKLNWTDQTFIEIREKLSNADCIGIVSGNPTAIDYGFKGMGKFGYLIFDEQLDNEQQEKYSDDCMLLFYKDNVVLKYGSGATGSLCTPEFARTK</sequence>
<keyword evidence="2" id="KW-1185">Reference proteome</keyword>
<dbReference type="EMBL" id="JBHTLD010000521">
    <property type="protein sequence ID" value="MFD1188913.1"/>
    <property type="molecule type" value="Genomic_DNA"/>
</dbReference>
<evidence type="ECO:0000313" key="2">
    <source>
        <dbReference type="Proteomes" id="UP001597094"/>
    </source>
</evidence>